<dbReference type="SUPFAM" id="SSF51294">
    <property type="entry name" value="Hedgehog/intein (Hint) domain"/>
    <property type="match status" value="1"/>
</dbReference>
<keyword evidence="3" id="KW-1185">Reference proteome</keyword>
<evidence type="ECO:0000259" key="1">
    <source>
        <dbReference type="Pfam" id="PF13403"/>
    </source>
</evidence>
<evidence type="ECO:0000313" key="3">
    <source>
        <dbReference type="Proteomes" id="UP000273516"/>
    </source>
</evidence>
<dbReference type="InterPro" id="IPR028992">
    <property type="entry name" value="Hedgehog/Intein_dom"/>
</dbReference>
<evidence type="ECO:0000313" key="2">
    <source>
        <dbReference type="EMBL" id="RMC33236.1"/>
    </source>
</evidence>
<dbReference type="Gene3D" id="2.170.16.10">
    <property type="entry name" value="Hedgehog/Intein (Hint) domain"/>
    <property type="match status" value="1"/>
</dbReference>
<gene>
    <name evidence="2" type="ORF">C9E81_17030</name>
</gene>
<dbReference type="OrthoDB" id="6305173at2"/>
<dbReference type="AlphaFoldDB" id="A0A3M0M651"/>
<dbReference type="Proteomes" id="UP000273516">
    <property type="component" value="Unassembled WGS sequence"/>
</dbReference>
<protein>
    <submittedName>
        <fullName evidence="2">Hemolysin</fullName>
    </submittedName>
</protein>
<organism evidence="2 3">
    <name type="scientific">Paracoccus alkanivorans</name>
    <dbReference type="NCBI Taxonomy" id="2116655"/>
    <lineage>
        <taxon>Bacteria</taxon>
        <taxon>Pseudomonadati</taxon>
        <taxon>Pseudomonadota</taxon>
        <taxon>Alphaproteobacteria</taxon>
        <taxon>Rhodobacterales</taxon>
        <taxon>Paracoccaceae</taxon>
        <taxon>Paracoccus</taxon>
    </lineage>
</organism>
<accession>A0A3M0M651</accession>
<dbReference type="EMBL" id="QOKZ01000007">
    <property type="protein sequence ID" value="RMC33236.1"/>
    <property type="molecule type" value="Genomic_DNA"/>
</dbReference>
<name>A0A3M0M651_9RHOB</name>
<comment type="caution">
    <text evidence="2">The sequence shown here is derived from an EMBL/GenBank/DDBJ whole genome shotgun (WGS) entry which is preliminary data.</text>
</comment>
<sequence length="277" mass="30820">MNSIDTSSTGVNTETEFYIWKDGKIPSRGAALTVAESSQPSRLRYSTISEEVESVDAACFVSGTLIETSSGLRLVEELKAGDAVRTLDNGYRKILWTGSWSVDSIDLLYKPKLYPIRIRAGSLGENMPSRDLVVSRQHRILIGSEISKRMFGSTEVMVPAINLVDCDGISIEADASSVTYWHVLLENHEVLFAEGAMVESMYLGKIAIRNLSSAAREEISLIFPGISDPDFFYPPARKFIEARESARKLIHRYKKDNMPMITDKTVCRDGPTSWPKA</sequence>
<proteinExistence type="predicted"/>
<dbReference type="InterPro" id="IPR036844">
    <property type="entry name" value="Hint_dom_sf"/>
</dbReference>
<feature type="domain" description="Hedgehog/Intein (Hint)" evidence="1">
    <location>
        <begin position="59"/>
        <end position="204"/>
    </location>
</feature>
<reference evidence="2 3" key="1">
    <citation type="submission" date="2018-07" db="EMBL/GenBank/DDBJ databases">
        <authorList>
            <person name="Zhang Y."/>
            <person name="Wang L."/>
            <person name="Ma S."/>
        </authorList>
    </citation>
    <scope>NUCLEOTIDE SEQUENCE [LARGE SCALE GENOMIC DNA]</scope>
    <source>
        <strain evidence="2 3">4-2</strain>
    </source>
</reference>
<dbReference type="Pfam" id="PF13403">
    <property type="entry name" value="Hint_2"/>
    <property type="match status" value="1"/>
</dbReference>